<dbReference type="Proteomes" id="UP000002008">
    <property type="component" value="Chromosome"/>
</dbReference>
<feature type="transmembrane region" description="Helical" evidence="1">
    <location>
        <begin position="71"/>
        <end position="93"/>
    </location>
</feature>
<feature type="transmembrane region" description="Helical" evidence="1">
    <location>
        <begin position="239"/>
        <end position="257"/>
    </location>
</feature>
<dbReference type="Pfam" id="PF12679">
    <property type="entry name" value="ABC2_membrane_2"/>
    <property type="match status" value="1"/>
</dbReference>
<dbReference type="InParanoid" id="A9WGU3"/>
<dbReference type="PANTHER" id="PTHR37305:SF1">
    <property type="entry name" value="MEMBRANE PROTEIN"/>
    <property type="match status" value="1"/>
</dbReference>
<dbReference type="HOGENOM" id="CLU_064090_3_0_0"/>
<dbReference type="FunCoup" id="A9WGU3">
    <property type="interactions" value="114"/>
</dbReference>
<keyword evidence="1" id="KW-1133">Transmembrane helix</keyword>
<keyword evidence="3" id="KW-1185">Reference proteome</keyword>
<dbReference type="EMBL" id="CP000909">
    <property type="protein sequence ID" value="ABY36259.1"/>
    <property type="molecule type" value="Genomic_DNA"/>
</dbReference>
<name>A9WGU3_CHLAA</name>
<feature type="transmembrane region" description="Helical" evidence="1">
    <location>
        <begin position="161"/>
        <end position="179"/>
    </location>
</feature>
<feature type="transmembrane region" description="Helical" evidence="1">
    <location>
        <begin position="114"/>
        <end position="141"/>
    </location>
</feature>
<dbReference type="RefSeq" id="WP_012258912.1">
    <property type="nucleotide sequence ID" value="NC_010175.1"/>
</dbReference>
<gene>
    <name evidence="2" type="ordered locus">Caur_3060</name>
</gene>
<organism evidence="2 3">
    <name type="scientific">Chloroflexus aurantiacus (strain ATCC 29366 / DSM 635 / J-10-fl)</name>
    <dbReference type="NCBI Taxonomy" id="324602"/>
    <lineage>
        <taxon>Bacteria</taxon>
        <taxon>Bacillati</taxon>
        <taxon>Chloroflexota</taxon>
        <taxon>Chloroflexia</taxon>
        <taxon>Chloroflexales</taxon>
        <taxon>Chloroflexineae</taxon>
        <taxon>Chloroflexaceae</taxon>
        <taxon>Chloroflexus</taxon>
    </lineage>
</organism>
<dbReference type="EnsemblBacteria" id="ABY36259">
    <property type="protein sequence ID" value="ABY36259"/>
    <property type="gene ID" value="Caur_3060"/>
</dbReference>
<accession>A9WGU3</accession>
<dbReference type="KEGG" id="cau:Caur_3060"/>
<dbReference type="GO" id="GO:0005886">
    <property type="term" value="C:plasma membrane"/>
    <property type="evidence" value="ECO:0007669"/>
    <property type="project" value="UniProtKB-SubCell"/>
</dbReference>
<protein>
    <submittedName>
        <fullName evidence="2">ABC transporter, permease protein</fullName>
    </submittedName>
</protein>
<keyword evidence="1" id="KW-0472">Membrane</keyword>
<feature type="transmembrane region" description="Helical" evidence="1">
    <location>
        <begin position="186"/>
        <end position="205"/>
    </location>
</feature>
<reference evidence="3" key="1">
    <citation type="journal article" date="2011" name="BMC Genomics">
        <title>Complete genome sequence of the filamentous anoxygenic phototrophic bacterium Chloroflexus aurantiacus.</title>
        <authorList>
            <person name="Tang K.H."/>
            <person name="Barry K."/>
            <person name="Chertkov O."/>
            <person name="Dalin E."/>
            <person name="Han C.S."/>
            <person name="Hauser L.J."/>
            <person name="Honchak B.M."/>
            <person name="Karbach L.E."/>
            <person name="Land M.L."/>
            <person name="Lapidus A."/>
            <person name="Larimer F.W."/>
            <person name="Mikhailova N."/>
            <person name="Pitluck S."/>
            <person name="Pierson B.K."/>
            <person name="Blankenship R.E."/>
        </authorList>
    </citation>
    <scope>NUCLEOTIDE SEQUENCE [LARGE SCALE GENOMIC DNA]</scope>
    <source>
        <strain evidence="3">ATCC 29366 / DSM 635 / J-10-fl</strain>
    </source>
</reference>
<proteinExistence type="predicted"/>
<dbReference type="AlphaFoldDB" id="A9WGU3"/>
<keyword evidence="1" id="KW-0812">Transmembrane</keyword>
<dbReference type="STRING" id="324602.Caur_3060"/>
<feature type="transmembrane region" description="Helical" evidence="1">
    <location>
        <begin position="16"/>
        <end position="37"/>
    </location>
</feature>
<dbReference type="PATRIC" id="fig|324602.8.peg.3463"/>
<evidence type="ECO:0000256" key="1">
    <source>
        <dbReference type="SAM" id="Phobius"/>
    </source>
</evidence>
<evidence type="ECO:0000313" key="3">
    <source>
        <dbReference type="Proteomes" id="UP000002008"/>
    </source>
</evidence>
<sequence length="278" mass="30558">MLSLFWHELRMRRMLLIGWGSGLLVFFSVYLAFYPALPAEMRNLDLQAIELYRAFGNLSMATFEGYIGSTIFHFFSVLIGVLAIVTGTGVLAGEEDAGTLELQMALPLTRWQLVTAKVLELAAIALVVLTMAGIAAALVFLAIRSQLTTNLDAGDLFRAVIAHWPLVFLFQMISLWLGTVTPSRRVALALAAVVLVVSFLGYNLVGMSPDLEWLQPLSPFHYRPSTPDALDGGPAASDLLVLSGAALVFYLLAIVSFEQRDVTVGAWLWTRLVRRRVV</sequence>
<dbReference type="PANTHER" id="PTHR37305">
    <property type="entry name" value="INTEGRAL MEMBRANE PROTEIN-RELATED"/>
    <property type="match status" value="1"/>
</dbReference>
<dbReference type="eggNOG" id="COG1277">
    <property type="taxonomic scope" value="Bacteria"/>
</dbReference>
<dbReference type="GO" id="GO:0140359">
    <property type="term" value="F:ABC-type transporter activity"/>
    <property type="evidence" value="ECO:0007669"/>
    <property type="project" value="InterPro"/>
</dbReference>
<evidence type="ECO:0000313" key="2">
    <source>
        <dbReference type="EMBL" id="ABY36259.1"/>
    </source>
</evidence>